<sequence>MGSTSQLDLELPPVPPSLMSGLRHANFDFASFAIYNIADNVTDARLAEIANIPQEQWEEAGMENQCVKPATPTANLAGKSLKDVIAAHITTAHQDITYAEDEEGDVDDAGWRPYVFLVVTNHKIEDHGLLMVYIQNAFADPADDNAEEEEDEEKPFFAKFFFKPEKMFNLLAGIGLRDEQIEELQVDYDMDR</sequence>
<comment type="caution">
    <text evidence="1">The sequence shown here is derived from an EMBL/GenBank/DDBJ whole genome shotgun (WGS) entry which is preliminary data.</text>
</comment>
<evidence type="ECO:0000313" key="2">
    <source>
        <dbReference type="Proteomes" id="UP001390339"/>
    </source>
</evidence>
<reference evidence="1 2" key="1">
    <citation type="journal article" date="2024" name="IMA Fungus">
        <title>Apiospora arundinis, a panoply of carbohydrate-active enzymes and secondary metabolites.</title>
        <authorList>
            <person name="Sorensen T."/>
            <person name="Petersen C."/>
            <person name="Muurmann A.T."/>
            <person name="Christiansen J.V."/>
            <person name="Brundto M.L."/>
            <person name="Overgaard C.K."/>
            <person name="Boysen A.T."/>
            <person name="Wollenberg R.D."/>
            <person name="Larsen T.O."/>
            <person name="Sorensen J.L."/>
            <person name="Nielsen K.L."/>
            <person name="Sondergaard T.E."/>
        </authorList>
    </citation>
    <scope>NUCLEOTIDE SEQUENCE [LARGE SCALE GENOMIC DNA]</scope>
    <source>
        <strain evidence="1 2">AAU 773</strain>
    </source>
</reference>
<dbReference type="EMBL" id="JAPCWZ010000006">
    <property type="protein sequence ID" value="KAK8859400.1"/>
    <property type="molecule type" value="Genomic_DNA"/>
</dbReference>
<gene>
    <name evidence="1" type="ORF">PGQ11_010134</name>
</gene>
<accession>A0ABR2I9Q8</accession>
<evidence type="ECO:0000313" key="1">
    <source>
        <dbReference type="EMBL" id="KAK8859400.1"/>
    </source>
</evidence>
<organism evidence="1 2">
    <name type="scientific">Apiospora arundinis</name>
    <dbReference type="NCBI Taxonomy" id="335852"/>
    <lineage>
        <taxon>Eukaryota</taxon>
        <taxon>Fungi</taxon>
        <taxon>Dikarya</taxon>
        <taxon>Ascomycota</taxon>
        <taxon>Pezizomycotina</taxon>
        <taxon>Sordariomycetes</taxon>
        <taxon>Xylariomycetidae</taxon>
        <taxon>Amphisphaeriales</taxon>
        <taxon>Apiosporaceae</taxon>
        <taxon>Apiospora</taxon>
    </lineage>
</organism>
<dbReference type="Proteomes" id="UP001390339">
    <property type="component" value="Unassembled WGS sequence"/>
</dbReference>
<proteinExistence type="predicted"/>
<name>A0ABR2I9Q8_9PEZI</name>
<keyword evidence="2" id="KW-1185">Reference proteome</keyword>
<protein>
    <submittedName>
        <fullName evidence="1">Amino acid permease</fullName>
    </submittedName>
</protein>